<organism evidence="2 3">
    <name type="scientific">Desulfotomaculum nigrificans (strain DSM 14880 / VKM B-2319 / CO-1-SRB)</name>
    <name type="common">Desulfotomaculum carboxydivorans</name>
    <dbReference type="NCBI Taxonomy" id="868595"/>
    <lineage>
        <taxon>Bacteria</taxon>
        <taxon>Bacillati</taxon>
        <taxon>Bacillota</taxon>
        <taxon>Clostridia</taxon>
        <taxon>Eubacteriales</taxon>
        <taxon>Desulfotomaculaceae</taxon>
        <taxon>Desulfotomaculum</taxon>
    </lineage>
</organism>
<keyword evidence="3" id="KW-1185">Reference proteome</keyword>
<dbReference type="PIRSF" id="PIRSF010606">
    <property type="entry name" value="Spore_coat_CotJB"/>
    <property type="match status" value="1"/>
</dbReference>
<dbReference type="KEGG" id="dca:Desca_0447"/>
<reference evidence="2 3" key="1">
    <citation type="submission" date="2011-05" db="EMBL/GenBank/DDBJ databases">
        <title>Complete sequence of Desulfotomaculum carboxydivorans CO-1-SRB.</title>
        <authorList>
            <consortium name="US DOE Joint Genome Institute"/>
            <person name="Lucas S."/>
            <person name="Han J."/>
            <person name="Lapidus A."/>
            <person name="Cheng J.-F."/>
            <person name="Goodwin L."/>
            <person name="Pitluck S."/>
            <person name="Peters L."/>
            <person name="Mikhailova N."/>
            <person name="Lu M."/>
            <person name="Han C."/>
            <person name="Tapia R."/>
            <person name="Land M."/>
            <person name="Hauser L."/>
            <person name="Kyrpides N."/>
            <person name="Ivanova N."/>
            <person name="Pagani I."/>
            <person name="Stams A."/>
            <person name="Plugge C."/>
            <person name="Muyzer G."/>
            <person name="Kuever J."/>
            <person name="Parshina S."/>
            <person name="Ivanova A."/>
            <person name="Nazina T."/>
            <person name="Woyke T."/>
        </authorList>
    </citation>
    <scope>NUCLEOTIDE SEQUENCE [LARGE SCALE GENOMIC DNA]</scope>
    <source>
        <strain evidence="3">DSM 14880 / VKM B-2319 / CO-1-SRB</strain>
    </source>
</reference>
<protein>
    <submittedName>
        <fullName evidence="2">Spore coat peptide assembly protein cotJB</fullName>
    </submittedName>
</protein>
<dbReference type="EMBL" id="CP002736">
    <property type="protein sequence ID" value="AEF93340.1"/>
    <property type="molecule type" value="Genomic_DNA"/>
</dbReference>
<evidence type="ECO:0000313" key="3">
    <source>
        <dbReference type="Proteomes" id="UP000009226"/>
    </source>
</evidence>
<sequence>MDTRQQAQMLLQIQQLEFAAVELNLFLDTHPDDQQALALYNQVHQQLMQCVQNYEQYYGPLLSYGFSPARQNTWVWAETPWPWEIKY</sequence>
<dbReference type="AlphaFoldDB" id="F6B790"/>
<name>F6B790_DESCC</name>
<dbReference type="InterPro" id="IPR024207">
    <property type="entry name" value="CotJB_dom"/>
</dbReference>
<evidence type="ECO:0000259" key="1">
    <source>
        <dbReference type="Pfam" id="PF12652"/>
    </source>
</evidence>
<dbReference type="Pfam" id="PF12652">
    <property type="entry name" value="CotJB"/>
    <property type="match status" value="1"/>
</dbReference>
<proteinExistence type="predicted"/>
<dbReference type="HOGENOM" id="CLU_163198_1_0_9"/>
<feature type="domain" description="Protein CotJB" evidence="1">
    <location>
        <begin position="8"/>
        <end position="84"/>
    </location>
</feature>
<dbReference type="InterPro" id="IPR016571">
    <property type="entry name" value="Spore_coat_assembly_CotJB"/>
</dbReference>
<accession>F6B790</accession>
<dbReference type="STRING" id="868595.Desca_0447"/>
<evidence type="ECO:0000313" key="2">
    <source>
        <dbReference type="EMBL" id="AEF93340.1"/>
    </source>
</evidence>
<dbReference type="RefSeq" id="WP_013809625.1">
    <property type="nucleotide sequence ID" value="NC_015565.1"/>
</dbReference>
<dbReference type="Proteomes" id="UP000009226">
    <property type="component" value="Chromosome"/>
</dbReference>
<dbReference type="eggNOG" id="ENOG5032Y4N">
    <property type="taxonomic scope" value="Bacteria"/>
</dbReference>
<gene>
    <name evidence="2" type="ordered locus">Desca_0447</name>
</gene>